<name>A0A8K0RMK3_9PLEO</name>
<proteinExistence type="predicted"/>
<sequence length="457" mass="49144">MHTAYVFAWWIGPNTEYLTDLPYTTTVNSQPTVTKAPAAIVAVTATANSPGINTGDVSIALSPKVIDVFNKLLSEAQAACGGGRKRASCDINQRFAQRVAEEAMPGGAFDFIGTESRASLPFITGSDFAFFIGQVKNVSPLLGIAVTWALVGKLQAWTVSSASVLGGKGNGEDDGCPADAPKGDDAPSCDDDECKGDGKKCQQGKYKGCDCLVIGRIGEPYDTDTAQYDDGLTWLDLQQKILDDFVNEYGKGPFCNHGASPRGTRIPKEYCNCGDGNRKTLTYSVASSTASPYNACPYTTNDGPTVTFQPESTAAPSPTPVVDCAPPQERWFSSTDGFDWINQFCNMKGDRTLKLRQPARGMLYGAVEKYFNENKDPQVRIYAFLDDACRDKGTMAMSSEDCARGLDAIMHDCDKGTEEKKMGGSVAINCQWYNIAAFKGPGNPTCNGIPTDNENKC</sequence>
<dbReference type="EMBL" id="JAGMVJ010000001">
    <property type="protein sequence ID" value="KAH7095928.1"/>
    <property type="molecule type" value="Genomic_DNA"/>
</dbReference>
<feature type="region of interest" description="Disordered" evidence="1">
    <location>
        <begin position="170"/>
        <end position="189"/>
    </location>
</feature>
<evidence type="ECO:0000313" key="2">
    <source>
        <dbReference type="EMBL" id="KAH7095928.1"/>
    </source>
</evidence>
<keyword evidence="3" id="KW-1185">Reference proteome</keyword>
<dbReference type="AlphaFoldDB" id="A0A8K0RMK3"/>
<dbReference type="OrthoDB" id="5228334at2759"/>
<comment type="caution">
    <text evidence="2">The sequence shown here is derived from an EMBL/GenBank/DDBJ whole genome shotgun (WGS) entry which is preliminary data.</text>
</comment>
<evidence type="ECO:0000313" key="3">
    <source>
        <dbReference type="Proteomes" id="UP000813461"/>
    </source>
</evidence>
<dbReference type="Proteomes" id="UP000813461">
    <property type="component" value="Unassembled WGS sequence"/>
</dbReference>
<accession>A0A8K0RMK3</accession>
<protein>
    <submittedName>
        <fullName evidence="2">Uncharacterized protein</fullName>
    </submittedName>
</protein>
<reference evidence="2" key="1">
    <citation type="journal article" date="2021" name="Nat. Commun.">
        <title>Genetic determinants of endophytism in the Arabidopsis root mycobiome.</title>
        <authorList>
            <person name="Mesny F."/>
            <person name="Miyauchi S."/>
            <person name="Thiergart T."/>
            <person name="Pickel B."/>
            <person name="Atanasova L."/>
            <person name="Karlsson M."/>
            <person name="Huettel B."/>
            <person name="Barry K.W."/>
            <person name="Haridas S."/>
            <person name="Chen C."/>
            <person name="Bauer D."/>
            <person name="Andreopoulos W."/>
            <person name="Pangilinan J."/>
            <person name="LaButti K."/>
            <person name="Riley R."/>
            <person name="Lipzen A."/>
            <person name="Clum A."/>
            <person name="Drula E."/>
            <person name="Henrissat B."/>
            <person name="Kohler A."/>
            <person name="Grigoriev I.V."/>
            <person name="Martin F.M."/>
            <person name="Hacquard S."/>
        </authorList>
    </citation>
    <scope>NUCLEOTIDE SEQUENCE</scope>
    <source>
        <strain evidence="2">MPI-SDFR-AT-0120</strain>
    </source>
</reference>
<gene>
    <name evidence="2" type="ORF">FB567DRAFT_587217</name>
</gene>
<evidence type="ECO:0000256" key="1">
    <source>
        <dbReference type="SAM" id="MobiDB-lite"/>
    </source>
</evidence>
<organism evidence="2 3">
    <name type="scientific">Paraphoma chrysanthemicola</name>
    <dbReference type="NCBI Taxonomy" id="798071"/>
    <lineage>
        <taxon>Eukaryota</taxon>
        <taxon>Fungi</taxon>
        <taxon>Dikarya</taxon>
        <taxon>Ascomycota</taxon>
        <taxon>Pezizomycotina</taxon>
        <taxon>Dothideomycetes</taxon>
        <taxon>Pleosporomycetidae</taxon>
        <taxon>Pleosporales</taxon>
        <taxon>Pleosporineae</taxon>
        <taxon>Phaeosphaeriaceae</taxon>
        <taxon>Paraphoma</taxon>
    </lineage>
</organism>